<evidence type="ECO:0000313" key="3">
    <source>
        <dbReference type="Proteomes" id="UP000051176"/>
    </source>
</evidence>
<comment type="caution">
    <text evidence="2">The sequence shown here is derived from an EMBL/GenBank/DDBJ whole genome shotgun (WGS) entry which is preliminary data.</text>
</comment>
<evidence type="ECO:0000259" key="1">
    <source>
        <dbReference type="Pfam" id="PF13274"/>
    </source>
</evidence>
<gene>
    <name evidence="2" type="ORF">FD07_GL000811</name>
</gene>
<name>A0A0R1GRX6_9LACO</name>
<dbReference type="Proteomes" id="UP000051176">
    <property type="component" value="Unassembled WGS sequence"/>
</dbReference>
<dbReference type="eggNOG" id="COG3600">
    <property type="taxonomic scope" value="Bacteria"/>
</dbReference>
<dbReference type="STRING" id="357278.IV61_GL000848"/>
<dbReference type="Pfam" id="PF13274">
    <property type="entry name" value="SocA_Panacea"/>
    <property type="match status" value="1"/>
</dbReference>
<evidence type="ECO:0000313" key="2">
    <source>
        <dbReference type="EMBL" id="KRK36505.1"/>
    </source>
</evidence>
<sequence>MDVLKIVNWFRVESHAQMRLYDADELSLMRVMKLLYYVQGTNLAVYGECAFDDQILAWKSGPAVASVEDKYAGKISIVGQISKQAAADFEEIEMNHHSLADILHAVWDAYGTLSALELVAQSKSENPWRETAIGQTISNEKMRAFFKAEVVS</sequence>
<accession>A0A0R1GRX6</accession>
<keyword evidence="3" id="KW-1185">Reference proteome</keyword>
<proteinExistence type="predicted"/>
<dbReference type="AlphaFoldDB" id="A0A0R1GRX6"/>
<organism evidence="2 3">
    <name type="scientific">Levilactobacillus parabrevis ATCC 53295</name>
    <dbReference type="NCBI Taxonomy" id="1267003"/>
    <lineage>
        <taxon>Bacteria</taxon>
        <taxon>Bacillati</taxon>
        <taxon>Bacillota</taxon>
        <taxon>Bacilli</taxon>
        <taxon>Lactobacillales</taxon>
        <taxon>Lactobacillaceae</taxon>
        <taxon>Levilactobacillus</taxon>
    </lineage>
</organism>
<dbReference type="RefSeq" id="WP_020089526.1">
    <property type="nucleotide sequence ID" value="NZ_AZCZ01000020.1"/>
</dbReference>
<dbReference type="InterPro" id="IPR025272">
    <property type="entry name" value="SocA_Panacea"/>
</dbReference>
<dbReference type="EMBL" id="AZCZ01000020">
    <property type="protein sequence ID" value="KRK36505.1"/>
    <property type="molecule type" value="Genomic_DNA"/>
</dbReference>
<feature type="domain" description="Antitoxin SocA-like Panacea" evidence="1">
    <location>
        <begin position="31"/>
        <end position="128"/>
    </location>
</feature>
<reference evidence="2 3" key="1">
    <citation type="journal article" date="2015" name="Genome Announc.">
        <title>Expanding the biotechnology potential of lactobacilli through comparative genomics of 213 strains and associated genera.</title>
        <authorList>
            <person name="Sun Z."/>
            <person name="Harris H.M."/>
            <person name="McCann A."/>
            <person name="Guo C."/>
            <person name="Argimon S."/>
            <person name="Zhang W."/>
            <person name="Yang X."/>
            <person name="Jeffery I.B."/>
            <person name="Cooney J.C."/>
            <person name="Kagawa T.F."/>
            <person name="Liu W."/>
            <person name="Song Y."/>
            <person name="Salvetti E."/>
            <person name="Wrobel A."/>
            <person name="Rasinkangas P."/>
            <person name="Parkhill J."/>
            <person name="Rea M.C."/>
            <person name="O'Sullivan O."/>
            <person name="Ritari J."/>
            <person name="Douillard F.P."/>
            <person name="Paul Ross R."/>
            <person name="Yang R."/>
            <person name="Briner A.E."/>
            <person name="Felis G.E."/>
            <person name="de Vos W.M."/>
            <person name="Barrangou R."/>
            <person name="Klaenhammer T.R."/>
            <person name="Caufield P.W."/>
            <person name="Cui Y."/>
            <person name="Zhang H."/>
            <person name="O'Toole P.W."/>
        </authorList>
    </citation>
    <scope>NUCLEOTIDE SEQUENCE [LARGE SCALE GENOMIC DNA]</scope>
    <source>
        <strain evidence="2 3">ATCC 53295</strain>
    </source>
</reference>
<protein>
    <recommendedName>
        <fullName evidence="1">Antitoxin SocA-like Panacea domain-containing protein</fullName>
    </recommendedName>
</protein>
<dbReference type="OrthoDB" id="9799173at2"/>
<dbReference type="PATRIC" id="fig|1267003.4.peg.861"/>